<dbReference type="EMBL" id="JAQOTG010000009">
    <property type="protein sequence ID" value="MDE8564366.1"/>
    <property type="molecule type" value="Genomic_DNA"/>
</dbReference>
<dbReference type="Proteomes" id="UP001213979">
    <property type="component" value="Unassembled WGS sequence"/>
</dbReference>
<comment type="caution">
    <text evidence="1">The sequence shown here is derived from an EMBL/GenBank/DDBJ whole genome shotgun (WGS) entry which is preliminary data.</text>
</comment>
<name>A0ABT5W4X2_9BACL</name>
<proteinExistence type="predicted"/>
<organism evidence="1 2">
    <name type="scientific">Anoxybacteroides rupiense</name>
    <dbReference type="NCBI Taxonomy" id="311460"/>
    <lineage>
        <taxon>Bacteria</taxon>
        <taxon>Bacillati</taxon>
        <taxon>Bacillota</taxon>
        <taxon>Bacilli</taxon>
        <taxon>Bacillales</taxon>
        <taxon>Anoxybacillaceae</taxon>
        <taxon>Anoxybacteroides</taxon>
    </lineage>
</organism>
<evidence type="ECO:0000313" key="1">
    <source>
        <dbReference type="EMBL" id="MDE8564366.1"/>
    </source>
</evidence>
<gene>
    <name evidence="1" type="ORF">PNH38_10805</name>
</gene>
<reference evidence="1 2" key="1">
    <citation type="submission" date="2023-01" db="EMBL/GenBank/DDBJ databases">
        <title>Genome-based reclassification of Anoxybacillus geothermalis as a later heterotypic synonym of Anoxybacillus rupiensis.</title>
        <authorList>
            <person name="Inan Bektas K."/>
            <person name="Canakci S."/>
            <person name="Belduz A.A."/>
            <person name="Guler H.H."/>
        </authorList>
    </citation>
    <scope>NUCLEOTIDE SEQUENCE [LARGE SCALE GENOMIC DNA]</scope>
    <source>
        <strain evidence="1 2">DSM 17127</strain>
    </source>
</reference>
<accession>A0ABT5W4X2</accession>
<evidence type="ECO:0000313" key="2">
    <source>
        <dbReference type="Proteomes" id="UP001213979"/>
    </source>
</evidence>
<keyword evidence="2" id="KW-1185">Reference proteome</keyword>
<protein>
    <submittedName>
        <fullName evidence="1">Uncharacterized protein</fullName>
    </submittedName>
</protein>
<sequence length="45" mass="5033">MDRLMAVLVVFDDDQAADNESLPSPVYGLEAASFGPRLHMFVIFF</sequence>